<reference evidence="4" key="1">
    <citation type="submission" date="2021-03" db="EMBL/GenBank/DDBJ databases">
        <title>Revisited historic fungal species revealed as producer of novel bioactive compounds through whole genome sequencing and comparative genomics.</title>
        <authorList>
            <person name="Vignolle G.A."/>
            <person name="Hochenegger N."/>
            <person name="Mach R.L."/>
            <person name="Mach-Aigner A.R."/>
            <person name="Javad Rahimi M."/>
            <person name="Salim K.A."/>
            <person name="Chan C.M."/>
            <person name="Lim L.B.L."/>
            <person name="Cai F."/>
            <person name="Druzhinina I.S."/>
            <person name="U'Ren J.M."/>
            <person name="Derntl C."/>
        </authorList>
    </citation>
    <scope>NUCLEOTIDE SEQUENCE</scope>
    <source>
        <strain evidence="4">TUCIM 5799</strain>
    </source>
</reference>
<name>A0A9P9WI50_9PEZI</name>
<dbReference type="PANTHER" id="PTHR47706">
    <property type="entry name" value="NMRA-LIKE FAMILY PROTEIN"/>
    <property type="match status" value="1"/>
</dbReference>
<accession>A0A9P9WI50</accession>
<proteinExistence type="predicted"/>
<dbReference type="AlphaFoldDB" id="A0A9P9WI50"/>
<dbReference type="Proteomes" id="UP000829685">
    <property type="component" value="Unassembled WGS sequence"/>
</dbReference>
<dbReference type="InterPro" id="IPR051609">
    <property type="entry name" value="NmrA/Isoflavone_reductase-like"/>
</dbReference>
<dbReference type="SUPFAM" id="SSF51735">
    <property type="entry name" value="NAD(P)-binding Rossmann-fold domains"/>
    <property type="match status" value="1"/>
</dbReference>
<sequence>MLILVAGVTGYLGKLLAESGLEKGHQIRGFGRSSSKLPASILDKLESFVQCEYYDDKAALDKAVSGVDAVVCAYAPTMTAVMESQICLLRTVERAGVKVYHAHSWNCDWSKLSLGYFEFYDCYIMFRRYIELTSSIKPVYVFTGAFGEMVLGEHVGIGYLKDTPDGKVFNHWGAGDAKYNFTYMPDAARFSIDLITTDSSVLAGNGGLFSIQSGEASAKDISKVYEKIKGEKVRLRSLGGLEDLKVKLKEARATLPPSKWFAYTNHISQIAAIEKAWTLDDPKVVGAVDAVGRLFDTQIDRTAEFLE</sequence>
<evidence type="ECO:0000256" key="1">
    <source>
        <dbReference type="ARBA" id="ARBA00022857"/>
    </source>
</evidence>
<dbReference type="InterPro" id="IPR008030">
    <property type="entry name" value="NmrA-like"/>
</dbReference>
<dbReference type="Pfam" id="PF05368">
    <property type="entry name" value="NmrA"/>
    <property type="match status" value="1"/>
</dbReference>
<keyword evidence="1" id="KW-0521">NADP</keyword>
<feature type="domain" description="NmrA-like" evidence="3">
    <location>
        <begin position="2"/>
        <end position="242"/>
    </location>
</feature>
<dbReference type="Gene3D" id="3.40.50.720">
    <property type="entry name" value="NAD(P)-binding Rossmann-like Domain"/>
    <property type="match status" value="1"/>
</dbReference>
<dbReference type="InterPro" id="IPR036291">
    <property type="entry name" value="NAD(P)-bd_dom_sf"/>
</dbReference>
<evidence type="ECO:0000256" key="2">
    <source>
        <dbReference type="ARBA" id="ARBA00023002"/>
    </source>
</evidence>
<dbReference type="GO" id="GO:0016491">
    <property type="term" value="F:oxidoreductase activity"/>
    <property type="evidence" value="ECO:0007669"/>
    <property type="project" value="UniProtKB-KW"/>
</dbReference>
<gene>
    <name evidence="4" type="ORF">JX265_008378</name>
</gene>
<protein>
    <recommendedName>
        <fullName evidence="3">NmrA-like domain-containing protein</fullName>
    </recommendedName>
</protein>
<evidence type="ECO:0000313" key="4">
    <source>
        <dbReference type="EMBL" id="KAI1864654.1"/>
    </source>
</evidence>
<dbReference type="EMBL" id="JAFIMR010000023">
    <property type="protein sequence ID" value="KAI1864654.1"/>
    <property type="molecule type" value="Genomic_DNA"/>
</dbReference>
<comment type="caution">
    <text evidence="4">The sequence shown here is derived from an EMBL/GenBank/DDBJ whole genome shotgun (WGS) entry which is preliminary data.</text>
</comment>
<keyword evidence="2" id="KW-0560">Oxidoreductase</keyword>
<organism evidence="4 5">
    <name type="scientific">Neoarthrinium moseri</name>
    <dbReference type="NCBI Taxonomy" id="1658444"/>
    <lineage>
        <taxon>Eukaryota</taxon>
        <taxon>Fungi</taxon>
        <taxon>Dikarya</taxon>
        <taxon>Ascomycota</taxon>
        <taxon>Pezizomycotina</taxon>
        <taxon>Sordariomycetes</taxon>
        <taxon>Xylariomycetidae</taxon>
        <taxon>Amphisphaeriales</taxon>
        <taxon>Apiosporaceae</taxon>
        <taxon>Neoarthrinium</taxon>
    </lineage>
</organism>
<dbReference type="PANTHER" id="PTHR47706:SF9">
    <property type="entry name" value="NMRA-LIKE DOMAIN-CONTAINING PROTEIN-RELATED"/>
    <property type="match status" value="1"/>
</dbReference>
<evidence type="ECO:0000313" key="5">
    <source>
        <dbReference type="Proteomes" id="UP000829685"/>
    </source>
</evidence>
<evidence type="ECO:0000259" key="3">
    <source>
        <dbReference type="Pfam" id="PF05368"/>
    </source>
</evidence>
<keyword evidence="5" id="KW-1185">Reference proteome</keyword>